<evidence type="ECO:0000313" key="2">
    <source>
        <dbReference type="Proteomes" id="UP000712281"/>
    </source>
</evidence>
<gene>
    <name evidence="1" type="ORF">F2Q68_00005613</name>
</gene>
<dbReference type="AlphaFoldDB" id="A0A8S9J447"/>
<dbReference type="Proteomes" id="UP000712281">
    <property type="component" value="Unassembled WGS sequence"/>
</dbReference>
<comment type="caution">
    <text evidence="1">The sequence shown here is derived from an EMBL/GenBank/DDBJ whole genome shotgun (WGS) entry which is preliminary data.</text>
</comment>
<organism evidence="1 2">
    <name type="scientific">Brassica cretica</name>
    <name type="common">Mustard</name>
    <dbReference type="NCBI Taxonomy" id="69181"/>
    <lineage>
        <taxon>Eukaryota</taxon>
        <taxon>Viridiplantae</taxon>
        <taxon>Streptophyta</taxon>
        <taxon>Embryophyta</taxon>
        <taxon>Tracheophyta</taxon>
        <taxon>Spermatophyta</taxon>
        <taxon>Magnoliopsida</taxon>
        <taxon>eudicotyledons</taxon>
        <taxon>Gunneridae</taxon>
        <taxon>Pentapetalae</taxon>
        <taxon>rosids</taxon>
        <taxon>malvids</taxon>
        <taxon>Brassicales</taxon>
        <taxon>Brassicaceae</taxon>
        <taxon>Brassiceae</taxon>
        <taxon>Brassica</taxon>
    </lineage>
</organism>
<protein>
    <recommendedName>
        <fullName evidence="3">DUF1985 domain-containing protein</fullName>
    </recommendedName>
</protein>
<dbReference type="EMBL" id="QGKW02001660">
    <property type="protein sequence ID" value="KAF2576905.1"/>
    <property type="molecule type" value="Genomic_DNA"/>
</dbReference>
<evidence type="ECO:0008006" key="3">
    <source>
        <dbReference type="Google" id="ProtNLM"/>
    </source>
</evidence>
<evidence type="ECO:0000313" key="1">
    <source>
        <dbReference type="EMBL" id="KAF2576905.1"/>
    </source>
</evidence>
<sequence length="283" mass="32239">DINKMEDSLPVKLALPELREVEFNRIRGTFLGPLIKLSERNLKLSAKIAHVFSPKASRQGGEGPRQETERFEWDFLQGPHTKVSGSDTAFPLDYVKIAHDIDVLMTYPWGRIAYELLLKSLKNVIDNNLDKNKYELHGFPLAFHLWILESVHLLSPFYVLEIENDEHLKVTCILPSITHNPEADVSIEDKDDQDLDDMADLSKKVIEMGQASSSNDDVFVIRKAIQNSALLIFVDIKQQTFIHNRHTPSNTLILPMKLLSWRVFPMEFGGASSTVLFKSKEIS</sequence>
<feature type="non-terminal residue" evidence="1">
    <location>
        <position position="1"/>
    </location>
</feature>
<reference evidence="1" key="1">
    <citation type="submission" date="2019-12" db="EMBL/GenBank/DDBJ databases">
        <title>Genome sequencing and annotation of Brassica cretica.</title>
        <authorList>
            <person name="Studholme D.J."/>
            <person name="Sarris P.F."/>
        </authorList>
    </citation>
    <scope>NUCLEOTIDE SEQUENCE</scope>
    <source>
        <strain evidence="1">PFS-001/15</strain>
        <tissue evidence="1">Leaf</tissue>
    </source>
</reference>
<accession>A0A8S9J447</accession>
<proteinExistence type="predicted"/>
<dbReference type="PANTHER" id="PTHR48449:SF1">
    <property type="entry name" value="DUF1985 DOMAIN-CONTAINING PROTEIN"/>
    <property type="match status" value="1"/>
</dbReference>
<dbReference type="PANTHER" id="PTHR48449">
    <property type="entry name" value="DUF1985 DOMAIN-CONTAINING PROTEIN"/>
    <property type="match status" value="1"/>
</dbReference>
<name>A0A8S9J447_BRACR</name>